<dbReference type="Proteomes" id="UP000250369">
    <property type="component" value="Unassembled WGS sequence"/>
</dbReference>
<keyword evidence="3" id="KW-1185">Reference proteome</keyword>
<accession>A0A329MJD9</accession>
<comment type="caution">
    <text evidence="2">The sequence shown here is derived from an EMBL/GenBank/DDBJ whole genome shotgun (WGS) entry which is preliminary data.</text>
</comment>
<reference evidence="2 3" key="1">
    <citation type="journal article" date="2009" name="Int. J. Syst. Evol. Microbiol.">
        <title>Paenibacillus contaminans sp. nov., isolated from a contaminated laboratory plate.</title>
        <authorList>
            <person name="Chou J.H."/>
            <person name="Lee J.H."/>
            <person name="Lin M.C."/>
            <person name="Chang P.S."/>
            <person name="Arun A.B."/>
            <person name="Young C.C."/>
            <person name="Chen W.M."/>
        </authorList>
    </citation>
    <scope>NUCLEOTIDE SEQUENCE [LARGE SCALE GENOMIC DNA]</scope>
    <source>
        <strain evidence="2 3">CKOBP-6</strain>
    </source>
</reference>
<evidence type="ECO:0000259" key="1">
    <source>
        <dbReference type="Pfam" id="PF01882"/>
    </source>
</evidence>
<evidence type="ECO:0000313" key="2">
    <source>
        <dbReference type="EMBL" id="RAV19752.1"/>
    </source>
</evidence>
<dbReference type="InterPro" id="IPR002881">
    <property type="entry name" value="DUF58"/>
</dbReference>
<dbReference type="PANTHER" id="PTHR33608">
    <property type="entry name" value="BLL2464 PROTEIN"/>
    <property type="match status" value="1"/>
</dbReference>
<dbReference type="AlphaFoldDB" id="A0A329MJD9"/>
<dbReference type="RefSeq" id="WP_113032182.1">
    <property type="nucleotide sequence ID" value="NZ_QMFB01000010.1"/>
</dbReference>
<dbReference type="SUPFAM" id="SSF53300">
    <property type="entry name" value="vWA-like"/>
    <property type="match status" value="1"/>
</dbReference>
<proteinExistence type="predicted"/>
<gene>
    <name evidence="2" type="ORF">DQG23_17560</name>
</gene>
<evidence type="ECO:0000313" key="3">
    <source>
        <dbReference type="Proteomes" id="UP000250369"/>
    </source>
</evidence>
<protein>
    <submittedName>
        <fullName evidence="2">DUF58 domain-containing protein</fullName>
    </submittedName>
</protein>
<sequence length="301" mass="33689">MSVTASQPFLPEDVLRKLERCVIAGKSRIRGTMQGRRRSRELGSSLEFADYRLYSPGDDIRRLDWHAYGRTGKPFIKLFTDEQEMQVHLLIDASASMAFTAGGGAQSKFEHAKHLAAAVGYAALCGYDSADVSLFGSSITSRLPLLRGKGAAGRMFEFLRQAPPEREGDLRKALTQPAAMPRQPGMTWIFSDFLFEDGVEETLKTLLAAKQEVVVVQVLAEEEWNPQLSGDLRLLDIETGMGKEVAISRKVLDVYRETVKQYTESLRRFCRERGITYEFVLTSAPLAETVVQGFRRSGLIR</sequence>
<dbReference type="InterPro" id="IPR036465">
    <property type="entry name" value="vWFA_dom_sf"/>
</dbReference>
<dbReference type="EMBL" id="QMFB01000010">
    <property type="protein sequence ID" value="RAV19752.1"/>
    <property type="molecule type" value="Genomic_DNA"/>
</dbReference>
<dbReference type="PANTHER" id="PTHR33608:SF7">
    <property type="entry name" value="DUF58 DOMAIN-CONTAINING PROTEIN"/>
    <property type="match status" value="1"/>
</dbReference>
<organism evidence="2 3">
    <name type="scientific">Paenibacillus contaminans</name>
    <dbReference type="NCBI Taxonomy" id="450362"/>
    <lineage>
        <taxon>Bacteria</taxon>
        <taxon>Bacillati</taxon>
        <taxon>Bacillota</taxon>
        <taxon>Bacilli</taxon>
        <taxon>Bacillales</taxon>
        <taxon>Paenibacillaceae</taxon>
        <taxon>Paenibacillus</taxon>
    </lineage>
</organism>
<dbReference type="OrthoDB" id="9776116at2"/>
<name>A0A329MJD9_9BACL</name>
<dbReference type="Pfam" id="PF01882">
    <property type="entry name" value="DUF58"/>
    <property type="match status" value="1"/>
</dbReference>
<feature type="domain" description="DUF58" evidence="1">
    <location>
        <begin position="50"/>
        <end position="259"/>
    </location>
</feature>